<dbReference type="InterPro" id="IPR036390">
    <property type="entry name" value="WH_DNA-bd_sf"/>
</dbReference>
<evidence type="ECO:0000313" key="2">
    <source>
        <dbReference type="Proteomes" id="UP001056855"/>
    </source>
</evidence>
<dbReference type="Gene3D" id="1.10.10.10">
    <property type="entry name" value="Winged helix-like DNA-binding domain superfamily/Winged helix DNA-binding domain"/>
    <property type="match status" value="1"/>
</dbReference>
<proteinExistence type="predicted"/>
<dbReference type="Proteomes" id="UP001056855">
    <property type="component" value="Chromosome"/>
</dbReference>
<dbReference type="EMBL" id="CP100355">
    <property type="protein sequence ID" value="UTF53296.1"/>
    <property type="molecule type" value="Genomic_DNA"/>
</dbReference>
<name>A0A9E7N9J2_9EURY</name>
<dbReference type="InterPro" id="IPR036388">
    <property type="entry name" value="WH-like_DNA-bd_sf"/>
</dbReference>
<dbReference type="KEGG" id="sawl:NGM29_16235"/>
<gene>
    <name evidence="1" type="ORF">NGM29_16235</name>
</gene>
<dbReference type="SUPFAM" id="SSF46785">
    <property type="entry name" value="Winged helix' DNA-binding domain"/>
    <property type="match status" value="1"/>
</dbReference>
<protein>
    <submittedName>
        <fullName evidence="1">Transcriptional regulator</fullName>
    </submittedName>
</protein>
<dbReference type="AlphaFoldDB" id="A0A9E7N9J2"/>
<organism evidence="1 2">
    <name type="scientific">Natronosalvus rutilus</name>
    <dbReference type="NCBI Taxonomy" id="2953753"/>
    <lineage>
        <taxon>Archaea</taxon>
        <taxon>Methanobacteriati</taxon>
        <taxon>Methanobacteriota</taxon>
        <taxon>Stenosarchaea group</taxon>
        <taxon>Halobacteria</taxon>
        <taxon>Halobacteriales</taxon>
        <taxon>Natrialbaceae</taxon>
        <taxon>Natronosalvus</taxon>
    </lineage>
</organism>
<dbReference type="RefSeq" id="WP_254157631.1">
    <property type="nucleotide sequence ID" value="NZ_CP100355.1"/>
</dbReference>
<reference evidence="1" key="1">
    <citation type="submission" date="2022-06" db="EMBL/GenBank/DDBJ databases">
        <title>Diverse halophilic archaea isolated from saline environments.</title>
        <authorList>
            <person name="Cui H.-L."/>
        </authorList>
    </citation>
    <scope>NUCLEOTIDE SEQUENCE</scope>
    <source>
        <strain evidence="1">WLHS1</strain>
    </source>
</reference>
<sequence>MHQAHLERPILRALEEGSSMHVIDLAERLEAHPVTVDLACDRLYEEGCLAPSRQGTYAVTDRGRRRLEASVDG</sequence>
<dbReference type="GeneID" id="73291627"/>
<keyword evidence="2" id="KW-1185">Reference proteome</keyword>
<accession>A0A9E7N9J2</accession>
<evidence type="ECO:0000313" key="1">
    <source>
        <dbReference type="EMBL" id="UTF53296.1"/>
    </source>
</evidence>